<feature type="region of interest" description="Disordered" evidence="1">
    <location>
        <begin position="219"/>
        <end position="252"/>
    </location>
</feature>
<reference evidence="2 3" key="1">
    <citation type="submission" date="2021-01" db="EMBL/GenBank/DDBJ databases">
        <title>WGS of actinomycetes isolated from Thailand.</title>
        <authorList>
            <person name="Thawai C."/>
        </authorList>
    </citation>
    <scope>NUCLEOTIDE SEQUENCE [LARGE SCALE GENOMIC DNA]</scope>
    <source>
        <strain evidence="2 3">CH5-8</strain>
    </source>
</reference>
<gene>
    <name evidence="2" type="ORF">JK361_38410</name>
</gene>
<feature type="compositionally biased region" description="Polar residues" evidence="1">
    <location>
        <begin position="219"/>
        <end position="234"/>
    </location>
</feature>
<dbReference type="EMBL" id="JAERRH010000036">
    <property type="protein sequence ID" value="MBL1110361.1"/>
    <property type="molecule type" value="Genomic_DNA"/>
</dbReference>
<evidence type="ECO:0008006" key="4">
    <source>
        <dbReference type="Google" id="ProtNLM"/>
    </source>
</evidence>
<proteinExistence type="predicted"/>
<protein>
    <recommendedName>
        <fullName evidence="4">Transposase</fullName>
    </recommendedName>
</protein>
<comment type="caution">
    <text evidence="2">The sequence shown here is derived from an EMBL/GenBank/DDBJ whole genome shotgun (WGS) entry which is preliminary data.</text>
</comment>
<organism evidence="2 3">
    <name type="scientific">Streptomyces musisoli</name>
    <dbReference type="NCBI Taxonomy" id="2802280"/>
    <lineage>
        <taxon>Bacteria</taxon>
        <taxon>Bacillati</taxon>
        <taxon>Actinomycetota</taxon>
        <taxon>Actinomycetes</taxon>
        <taxon>Kitasatosporales</taxon>
        <taxon>Streptomycetaceae</taxon>
        <taxon>Streptomyces</taxon>
    </lineage>
</organism>
<dbReference type="Proteomes" id="UP000621386">
    <property type="component" value="Unassembled WGS sequence"/>
</dbReference>
<evidence type="ECO:0000313" key="3">
    <source>
        <dbReference type="Proteomes" id="UP000621386"/>
    </source>
</evidence>
<accession>A0ABS1PD96</accession>
<name>A0ABS1PD96_9ACTN</name>
<keyword evidence="3" id="KW-1185">Reference proteome</keyword>
<dbReference type="RefSeq" id="WP_201827355.1">
    <property type="nucleotide sequence ID" value="NZ_JAERRH010000036.1"/>
</dbReference>
<sequence length="252" mass="27689">MQQRSLGAVLDHGASIEDVLFPRSDVRLEGVSVTAALLLVDAVASDDRRDTRAAYGGDAGCTRPITVSCPNAPWGQKLVLNSARDRRPEQLDVFKPFLRQQYAAGITNGRTLFQQIRERGFRGGYSTLTPYRRTLKAGTTPAAPAEIPSPRRVTSWIMRPCGRLSTQEVEHLDQARPGVPRHRAGLRPRPGFYDLVRNRRGQLLPAWIRQAEQSDVLLSQTSPRSFARTSTLSPPASPANGPLEGLKAMSIA</sequence>
<evidence type="ECO:0000256" key="1">
    <source>
        <dbReference type="SAM" id="MobiDB-lite"/>
    </source>
</evidence>
<evidence type="ECO:0000313" key="2">
    <source>
        <dbReference type="EMBL" id="MBL1110361.1"/>
    </source>
</evidence>